<evidence type="ECO:0000313" key="2">
    <source>
        <dbReference type="EMBL" id="MEK8047942.1"/>
    </source>
</evidence>
<evidence type="ECO:0000313" key="3">
    <source>
        <dbReference type="Proteomes" id="UP001379945"/>
    </source>
</evidence>
<dbReference type="EMBL" id="JBBUTI010000012">
    <property type="protein sequence ID" value="MEK8047942.1"/>
    <property type="molecule type" value="Genomic_DNA"/>
</dbReference>
<keyword evidence="3" id="KW-1185">Reference proteome</keyword>
<dbReference type="SUPFAM" id="SSF53187">
    <property type="entry name" value="Zn-dependent exopeptidases"/>
    <property type="match status" value="1"/>
</dbReference>
<gene>
    <name evidence="2" type="ORF">AACH00_16405</name>
</gene>
<dbReference type="InterPro" id="IPR007709">
    <property type="entry name" value="N-FG_amidohydro"/>
</dbReference>
<name>A0ABU9CBH6_9BURK</name>
<proteinExistence type="predicted"/>
<feature type="signal peptide" evidence="1">
    <location>
        <begin position="1"/>
        <end position="21"/>
    </location>
</feature>
<accession>A0ABU9CBH6</accession>
<dbReference type="Pfam" id="PF05013">
    <property type="entry name" value="FGase"/>
    <property type="match status" value="1"/>
</dbReference>
<reference evidence="2 3" key="1">
    <citation type="submission" date="2024-04" db="EMBL/GenBank/DDBJ databases">
        <title>Novel species of the genus Ideonella isolated from streams.</title>
        <authorList>
            <person name="Lu H."/>
        </authorList>
    </citation>
    <scope>NUCLEOTIDE SEQUENCE [LARGE SCALE GENOMIC DNA]</scope>
    <source>
        <strain evidence="2 3">LYT19W</strain>
    </source>
</reference>
<dbReference type="RefSeq" id="WP_341400256.1">
    <property type="nucleotide sequence ID" value="NZ_JBBUTI010000012.1"/>
</dbReference>
<sequence length="282" mass="30226">MQRRHLLISLTTTLLPATMHAAEPGRAPLVQTLSTPGELPLLLTVPHDGEAFIGLPPARTRGTVLRDLGTRPLAEQTALALARLTGGQRPALVVALAHRRYVDVNRSEAEGTESDDAVPAWRSYHAEVAAQVADLRKRFPNGALMVDVHGQGQVPDTIFRGTRNGQTARALIKRLGPVALQGPHSLTGELAARGYTVAPLMQDTLSAEDPRFSGGHTVATYGSHQPEGIDAIQLEFGSALRQRQARLPDDLAAALLAFMRYAGYLPANVSARQRSSPGRLTA</sequence>
<comment type="caution">
    <text evidence="2">The sequence shown here is derived from an EMBL/GenBank/DDBJ whole genome shotgun (WGS) entry which is preliminary data.</text>
</comment>
<feature type="chain" id="PRO_5046355996" evidence="1">
    <location>
        <begin position="22"/>
        <end position="282"/>
    </location>
</feature>
<protein>
    <submittedName>
        <fullName evidence="2">N-formylglutamate amidohydrolase</fullName>
    </submittedName>
</protein>
<evidence type="ECO:0000256" key="1">
    <source>
        <dbReference type="SAM" id="SignalP"/>
    </source>
</evidence>
<dbReference type="Gene3D" id="3.40.630.40">
    <property type="entry name" value="Zn-dependent exopeptidases"/>
    <property type="match status" value="1"/>
</dbReference>
<keyword evidence="1" id="KW-0732">Signal</keyword>
<dbReference type="Proteomes" id="UP001379945">
    <property type="component" value="Unassembled WGS sequence"/>
</dbReference>
<organism evidence="2 3">
    <name type="scientific">Ideonella margarita</name>
    <dbReference type="NCBI Taxonomy" id="2984191"/>
    <lineage>
        <taxon>Bacteria</taxon>
        <taxon>Pseudomonadati</taxon>
        <taxon>Pseudomonadota</taxon>
        <taxon>Betaproteobacteria</taxon>
        <taxon>Burkholderiales</taxon>
        <taxon>Sphaerotilaceae</taxon>
        <taxon>Ideonella</taxon>
    </lineage>
</organism>